<evidence type="ECO:0000256" key="2">
    <source>
        <dbReference type="ARBA" id="ARBA00007118"/>
    </source>
</evidence>
<dbReference type="AlphaFoldDB" id="A0A9X4N073"/>
<organism evidence="8 9">
    <name type="scientific">Profundicola chukchiensis</name>
    <dbReference type="NCBI Taxonomy" id="2961959"/>
    <lineage>
        <taxon>Bacteria</taxon>
        <taxon>Pseudomonadati</taxon>
        <taxon>Bacteroidota</taxon>
        <taxon>Flavobacteriia</taxon>
        <taxon>Flavobacteriales</taxon>
        <taxon>Weeksellaceae</taxon>
        <taxon>Profundicola</taxon>
    </lineage>
</organism>
<evidence type="ECO:0000259" key="7">
    <source>
        <dbReference type="Pfam" id="PF00881"/>
    </source>
</evidence>
<evidence type="ECO:0000256" key="3">
    <source>
        <dbReference type="ARBA" id="ARBA00022630"/>
    </source>
</evidence>
<keyword evidence="3" id="KW-0285">Flavoprotein</keyword>
<dbReference type="GO" id="GO:0016491">
    <property type="term" value="F:oxidoreductase activity"/>
    <property type="evidence" value="ECO:0007669"/>
    <property type="project" value="UniProtKB-KW"/>
</dbReference>
<keyword evidence="9" id="KW-1185">Reference proteome</keyword>
<dbReference type="InterPro" id="IPR029479">
    <property type="entry name" value="Nitroreductase"/>
</dbReference>
<dbReference type="InterPro" id="IPR033878">
    <property type="entry name" value="NfsB-like"/>
</dbReference>
<evidence type="ECO:0000256" key="5">
    <source>
        <dbReference type="ARBA" id="ARBA00022857"/>
    </source>
</evidence>
<dbReference type="Gene3D" id="3.40.109.10">
    <property type="entry name" value="NADH Oxidase"/>
    <property type="match status" value="1"/>
</dbReference>
<evidence type="ECO:0000256" key="1">
    <source>
        <dbReference type="ARBA" id="ARBA00001917"/>
    </source>
</evidence>
<evidence type="ECO:0000313" key="9">
    <source>
        <dbReference type="Proteomes" id="UP001152599"/>
    </source>
</evidence>
<dbReference type="Pfam" id="PF00881">
    <property type="entry name" value="Nitroreductase"/>
    <property type="match status" value="1"/>
</dbReference>
<comment type="caution">
    <text evidence="8">The sequence shown here is derived from an EMBL/GenBank/DDBJ whole genome shotgun (WGS) entry which is preliminary data.</text>
</comment>
<reference evidence="8" key="1">
    <citation type="submission" date="2022-07" db="EMBL/GenBank/DDBJ databases">
        <title>Description and genome-wide analysis of Profundicola chukchiensis gen. nov., sp. nov., marine bacteria isolated from bottom sediments of the Chukchi Sea.</title>
        <authorList>
            <person name="Romanenko L."/>
            <person name="Otstavnykh N."/>
            <person name="Kurilenko V."/>
            <person name="Eremeev V."/>
            <person name="Velansky P."/>
            <person name="Mikhailov V."/>
            <person name="Isaeva M."/>
        </authorList>
    </citation>
    <scope>NUCLEOTIDE SEQUENCE</scope>
    <source>
        <strain evidence="8">KMM 9713</strain>
    </source>
</reference>
<accession>A0A9X4N073</accession>
<dbReference type="PANTHER" id="PTHR43673">
    <property type="entry name" value="NAD(P)H NITROREDUCTASE YDGI-RELATED"/>
    <property type="match status" value="1"/>
</dbReference>
<keyword evidence="6" id="KW-0560">Oxidoreductase</keyword>
<dbReference type="CDD" id="cd02149">
    <property type="entry name" value="NfsB-like"/>
    <property type="match status" value="1"/>
</dbReference>
<protein>
    <submittedName>
        <fullName evidence="8">Nitroreductase family protein</fullName>
    </submittedName>
</protein>
<proteinExistence type="inferred from homology"/>
<keyword evidence="5" id="KW-0521">NADP</keyword>
<name>A0A9X4N073_9FLAO</name>
<feature type="domain" description="Nitroreductase" evidence="7">
    <location>
        <begin position="11"/>
        <end position="188"/>
    </location>
</feature>
<comment type="similarity">
    <text evidence="2">Belongs to the nitroreductase family.</text>
</comment>
<evidence type="ECO:0000256" key="4">
    <source>
        <dbReference type="ARBA" id="ARBA00022643"/>
    </source>
</evidence>
<evidence type="ECO:0000256" key="6">
    <source>
        <dbReference type="ARBA" id="ARBA00023002"/>
    </source>
</evidence>
<gene>
    <name evidence="8" type="ORF">NMK71_07070</name>
</gene>
<dbReference type="RefSeq" id="WP_304420652.1">
    <property type="nucleotide sequence ID" value="NZ_JANCMU010000003.1"/>
</dbReference>
<dbReference type="Proteomes" id="UP001152599">
    <property type="component" value="Unassembled WGS sequence"/>
</dbReference>
<evidence type="ECO:0000313" key="8">
    <source>
        <dbReference type="EMBL" id="MDG4946172.1"/>
    </source>
</evidence>
<dbReference type="EMBL" id="JANCMU010000003">
    <property type="protein sequence ID" value="MDG4946172.1"/>
    <property type="molecule type" value="Genomic_DNA"/>
</dbReference>
<dbReference type="SUPFAM" id="SSF55469">
    <property type="entry name" value="FMN-dependent nitroreductase-like"/>
    <property type="match status" value="1"/>
</dbReference>
<keyword evidence="4" id="KW-0288">FMN</keyword>
<dbReference type="InterPro" id="IPR000415">
    <property type="entry name" value="Nitroreductase-like"/>
</dbReference>
<comment type="cofactor">
    <cofactor evidence="1">
        <name>FMN</name>
        <dbReference type="ChEBI" id="CHEBI:58210"/>
    </cofactor>
</comment>
<sequence length="212" mass="24222">MEYNSLLEALEWRYATNIFDETQIIEEEVLQDILKAGNLTATAFGAQAYQLILLEGKQWKERLESATFNQKNVQTCSHLLVLAHRTDLDSAYIKEHAAYMEQVRGLEEGALAGYERGFVNFLKALDEDKKNHWLAKQVYIVIGNLMTACALHAVDACPMEGFNAKLVDEILGLEEKNLNSVLMLPMGYRSEDDKYARTEKVRKPLDEMVIRM</sequence>
<dbReference type="PANTHER" id="PTHR43673:SF2">
    <property type="entry name" value="NITROREDUCTASE"/>
    <property type="match status" value="1"/>
</dbReference>